<evidence type="ECO:0000313" key="3">
    <source>
        <dbReference type="Proteomes" id="UP000823775"/>
    </source>
</evidence>
<protein>
    <submittedName>
        <fullName evidence="2">Uncharacterized protein</fullName>
    </submittedName>
</protein>
<feature type="region of interest" description="Disordered" evidence="1">
    <location>
        <begin position="32"/>
        <end position="54"/>
    </location>
</feature>
<comment type="caution">
    <text evidence="2">The sequence shown here is derived from an EMBL/GenBank/DDBJ whole genome shotgun (WGS) entry which is preliminary data.</text>
</comment>
<feature type="non-terminal residue" evidence="2">
    <location>
        <position position="1"/>
    </location>
</feature>
<keyword evidence="3" id="KW-1185">Reference proteome</keyword>
<feature type="non-terminal residue" evidence="2">
    <location>
        <position position="54"/>
    </location>
</feature>
<name>A0ABS8V1B7_DATST</name>
<organism evidence="2 3">
    <name type="scientific">Datura stramonium</name>
    <name type="common">Jimsonweed</name>
    <name type="synonym">Common thornapple</name>
    <dbReference type="NCBI Taxonomy" id="4076"/>
    <lineage>
        <taxon>Eukaryota</taxon>
        <taxon>Viridiplantae</taxon>
        <taxon>Streptophyta</taxon>
        <taxon>Embryophyta</taxon>
        <taxon>Tracheophyta</taxon>
        <taxon>Spermatophyta</taxon>
        <taxon>Magnoliopsida</taxon>
        <taxon>eudicotyledons</taxon>
        <taxon>Gunneridae</taxon>
        <taxon>Pentapetalae</taxon>
        <taxon>asterids</taxon>
        <taxon>lamiids</taxon>
        <taxon>Solanales</taxon>
        <taxon>Solanaceae</taxon>
        <taxon>Solanoideae</taxon>
        <taxon>Datureae</taxon>
        <taxon>Datura</taxon>
    </lineage>
</organism>
<dbReference type="EMBL" id="JACEIK010003078">
    <property type="protein sequence ID" value="MCD9640192.1"/>
    <property type="molecule type" value="Genomic_DNA"/>
</dbReference>
<reference evidence="2 3" key="1">
    <citation type="journal article" date="2021" name="BMC Genomics">
        <title>Datura genome reveals duplications of psychoactive alkaloid biosynthetic genes and high mutation rate following tissue culture.</title>
        <authorList>
            <person name="Rajewski A."/>
            <person name="Carter-House D."/>
            <person name="Stajich J."/>
            <person name="Litt A."/>
        </authorList>
    </citation>
    <scope>NUCLEOTIDE SEQUENCE [LARGE SCALE GENOMIC DNA]</scope>
    <source>
        <strain evidence="2">AR-01</strain>
    </source>
</reference>
<sequence length="54" mass="6270">NVVSKEGIQVDPQKVDVTPQKSLRFKEFKMNSVERSTKVSQDDSPNNSWKMSWE</sequence>
<gene>
    <name evidence="2" type="ORF">HAX54_025338</name>
</gene>
<feature type="compositionally biased region" description="Polar residues" evidence="1">
    <location>
        <begin position="42"/>
        <end position="54"/>
    </location>
</feature>
<dbReference type="Proteomes" id="UP000823775">
    <property type="component" value="Unassembled WGS sequence"/>
</dbReference>
<proteinExistence type="predicted"/>
<evidence type="ECO:0000313" key="2">
    <source>
        <dbReference type="EMBL" id="MCD9640192.1"/>
    </source>
</evidence>
<evidence type="ECO:0000256" key="1">
    <source>
        <dbReference type="SAM" id="MobiDB-lite"/>
    </source>
</evidence>
<accession>A0ABS8V1B7</accession>